<dbReference type="RefSeq" id="WP_142789913.1">
    <property type="nucleotide sequence ID" value="NZ_VJMZ01000001.1"/>
</dbReference>
<proteinExistence type="inferred from homology"/>
<keyword evidence="5 12" id="KW-0963">Cytoplasm</keyword>
<feature type="binding site" evidence="12">
    <location>
        <begin position="104"/>
        <end position="108"/>
    </location>
    <ligand>
        <name>ATP</name>
        <dbReference type="ChEBI" id="CHEBI:30616"/>
    </ligand>
</feature>
<dbReference type="InterPro" id="IPR000185">
    <property type="entry name" value="SecA"/>
</dbReference>
<dbReference type="PROSITE" id="PS01312">
    <property type="entry name" value="SECA"/>
    <property type="match status" value="1"/>
</dbReference>
<dbReference type="PANTHER" id="PTHR30612">
    <property type="entry name" value="SECA INNER MEMBRANE COMPONENT OF SEC PROTEIN SECRETION SYSTEM"/>
    <property type="match status" value="1"/>
</dbReference>
<evidence type="ECO:0000256" key="3">
    <source>
        <dbReference type="ARBA" id="ARBA00022448"/>
    </source>
</evidence>
<dbReference type="InterPro" id="IPR044722">
    <property type="entry name" value="SecA_SF2_C"/>
</dbReference>
<dbReference type="FunFam" id="3.40.50.300:FF:000429">
    <property type="entry name" value="Preprotein translocase subunit SecA"/>
    <property type="match status" value="1"/>
</dbReference>
<evidence type="ECO:0000256" key="11">
    <source>
        <dbReference type="ARBA" id="ARBA00023136"/>
    </source>
</evidence>
<protein>
    <recommendedName>
        <fullName evidence="12 13">Protein translocase subunit SecA</fullName>
        <ecNumber evidence="12">7.4.2.8</ecNumber>
    </recommendedName>
</protein>
<dbReference type="EMBL" id="VJMZ01000001">
    <property type="protein sequence ID" value="TRM10633.1"/>
    <property type="molecule type" value="Genomic_DNA"/>
</dbReference>
<feature type="domain" description="Helicase C-terminal" evidence="16">
    <location>
        <begin position="415"/>
        <end position="570"/>
    </location>
</feature>
<dbReference type="PROSITE" id="PS51192">
    <property type="entry name" value="HELICASE_ATP_BIND_1"/>
    <property type="match status" value="1"/>
</dbReference>
<dbReference type="Gene3D" id="3.90.1440.10">
    <property type="entry name" value="SecA, preprotein cross-linking domain"/>
    <property type="match status" value="1"/>
</dbReference>
<dbReference type="InterPro" id="IPR011115">
    <property type="entry name" value="SecA_DEAD"/>
</dbReference>
<keyword evidence="8 12" id="KW-0653">Protein transport</keyword>
<feature type="binding site" evidence="12">
    <location>
        <position position="493"/>
    </location>
    <ligand>
        <name>ATP</name>
        <dbReference type="ChEBI" id="CHEBI:30616"/>
    </ligand>
</feature>
<comment type="similarity">
    <text evidence="2 12 13">Belongs to the SecA family.</text>
</comment>
<dbReference type="GO" id="GO:0005829">
    <property type="term" value="C:cytosol"/>
    <property type="evidence" value="ECO:0007669"/>
    <property type="project" value="TreeGrafter"/>
</dbReference>
<dbReference type="NCBIfam" id="TIGR04397">
    <property type="entry name" value="SecA2_Bac_anthr"/>
    <property type="match status" value="1"/>
</dbReference>
<keyword evidence="6 12" id="KW-0547">Nucleotide-binding</keyword>
<evidence type="ECO:0000256" key="7">
    <source>
        <dbReference type="ARBA" id="ARBA00022840"/>
    </source>
</evidence>
<evidence type="ECO:0000256" key="4">
    <source>
        <dbReference type="ARBA" id="ARBA00022475"/>
    </source>
</evidence>
<dbReference type="Pfam" id="PF07517">
    <property type="entry name" value="SecA_DEAD"/>
    <property type="match status" value="1"/>
</dbReference>
<dbReference type="Gene3D" id="1.10.3060.10">
    <property type="entry name" value="Helical scaffold and wing domains of SecA"/>
    <property type="match status" value="1"/>
</dbReference>
<dbReference type="PANTHER" id="PTHR30612:SF0">
    <property type="entry name" value="CHLOROPLAST PROTEIN-TRANSPORTING ATPASE"/>
    <property type="match status" value="1"/>
</dbReference>
<keyword evidence="4 12" id="KW-1003">Cell membrane</keyword>
<evidence type="ECO:0000256" key="12">
    <source>
        <dbReference type="HAMAP-Rule" id="MF_01382"/>
    </source>
</evidence>
<evidence type="ECO:0000259" key="15">
    <source>
        <dbReference type="PROSITE" id="PS51192"/>
    </source>
</evidence>
<dbReference type="GO" id="GO:0065002">
    <property type="term" value="P:intracellular protein transmembrane transport"/>
    <property type="evidence" value="ECO:0007669"/>
    <property type="project" value="UniProtKB-UniRule"/>
</dbReference>
<evidence type="ECO:0000256" key="2">
    <source>
        <dbReference type="ARBA" id="ARBA00007650"/>
    </source>
</evidence>
<dbReference type="Proteomes" id="UP000319280">
    <property type="component" value="Unassembled WGS sequence"/>
</dbReference>
<dbReference type="NCBIfam" id="TIGR00963">
    <property type="entry name" value="secA"/>
    <property type="match status" value="1"/>
</dbReference>
<dbReference type="SMART" id="SM00958">
    <property type="entry name" value="SecA_PP_bind"/>
    <property type="match status" value="1"/>
</dbReference>
<dbReference type="InterPro" id="IPR011116">
    <property type="entry name" value="SecA_Wing/Scaffold"/>
</dbReference>
<dbReference type="NCBIfam" id="NF006630">
    <property type="entry name" value="PRK09200.1"/>
    <property type="match status" value="1"/>
</dbReference>
<comment type="function">
    <text evidence="12">Part of the Sec protein translocase complex. Interacts with the SecYEG preprotein conducting channel. Has a central role in coupling the hydrolysis of ATP to the transfer of proteins into and across the cell membrane, serving as an ATP-driven molecular motor driving the stepwise translocation of polypeptide chains across the membrane.</text>
</comment>
<keyword evidence="14" id="KW-0175">Coiled coil</keyword>
<accession>A0A549YFH4</accession>
<comment type="caution">
    <text evidence="18">The sequence shown here is derived from an EMBL/GenBank/DDBJ whole genome shotgun (WGS) entry which is preliminary data.</text>
</comment>
<sequence length="794" mass="90788">MQLLKKNRNQSKNNRALKRYYKMLDKINRLEKDVEHLTDEALQEKTNEFRNRLQQKETIYDLAPEAFAVVRETSRRVLGLRHYDVQIIGGLVLLDNNISEMATGEGKTLVASLPTYLVALEGKGVHIITVNEYLARRDKELIGQIHEFLGLNVGLNVGGLSPAEKQAAYHCDITYGVGNEFGFDFLRDNTVQALSQKVQRPFHYAIIDEVDSVLIDEAKTPLIIAGKDKPSDRLYDVCARVIKGLKEDEDFTFDLELKTVNFTEKGISRCEKVFGIDNLFDLEHSSLFHSLLQALRARMLFERDVDYIVEQGEVKLIDMNTGRVMEGRSLSDGLHQAIESKEGLVNTEENKTHASITVQNYYRMYPKLAGMTGTAKTEETELNKVYGMQVVSIPTNKPNQRVDMPDMVFMTKEQKYEQLVKEVRKRHDKGQPILIGTTSVRQSELVAEYLDKQHIQYELLNAKSVEQEAHLIAMAGQKGQITIATNMAGRGTDIMLGEGVAELGGLHVIGTERNESRRIDNQLKGRSARQGDPGSTQFIISLEDYLFIRFASDELERVKPKLKEGKNGLIKSDNVHKFVDTAQKISEGMGYQFREFNLNLEDVINDQRKVTYELRDHLLEADNPIAFITRQIADLPDQFVDSYCQSDVPNDWDLAGMEQALNAILLTEVTFGETEFETVDEIKAYIQPAVDGHKEQLQSLEENEQLQKASRAQGLFVIDTVWKKHLDRMNQLKEGIGMRQYQQENPLDLFKKEGYRLFEESYHEITYQFASRLKQLIEKVREQQKADTKARKED</sequence>
<dbReference type="PROSITE" id="PS51194">
    <property type="entry name" value="HELICASE_CTER"/>
    <property type="match status" value="1"/>
</dbReference>
<organism evidence="18 19">
    <name type="scientific">Lentibacillus cibarius</name>
    <dbReference type="NCBI Taxonomy" id="2583219"/>
    <lineage>
        <taxon>Bacteria</taxon>
        <taxon>Bacillati</taxon>
        <taxon>Bacillota</taxon>
        <taxon>Bacilli</taxon>
        <taxon>Bacillales</taxon>
        <taxon>Bacillaceae</taxon>
        <taxon>Lentibacillus</taxon>
    </lineage>
</organism>
<dbReference type="InterPro" id="IPR027417">
    <property type="entry name" value="P-loop_NTPase"/>
</dbReference>
<evidence type="ECO:0000256" key="8">
    <source>
        <dbReference type="ARBA" id="ARBA00022927"/>
    </source>
</evidence>
<dbReference type="GO" id="GO:0006605">
    <property type="term" value="P:protein targeting"/>
    <property type="evidence" value="ECO:0007669"/>
    <property type="project" value="UniProtKB-UniRule"/>
</dbReference>
<keyword evidence="9 12" id="KW-1278">Translocase</keyword>
<dbReference type="PROSITE" id="PS51196">
    <property type="entry name" value="SECA_MOTOR_DEAD"/>
    <property type="match status" value="1"/>
</dbReference>
<dbReference type="GO" id="GO:0043952">
    <property type="term" value="P:protein transport by the Sec complex"/>
    <property type="evidence" value="ECO:0007669"/>
    <property type="project" value="TreeGrafter"/>
</dbReference>
<evidence type="ECO:0000313" key="19">
    <source>
        <dbReference type="Proteomes" id="UP000319280"/>
    </source>
</evidence>
<dbReference type="SUPFAM" id="SSF52540">
    <property type="entry name" value="P-loop containing nucleoside triphosphate hydrolases"/>
    <property type="match status" value="2"/>
</dbReference>
<reference evidence="18 19" key="1">
    <citation type="submission" date="2019-07" db="EMBL/GenBank/DDBJ databases">
        <title>Genomic analysis of Lentibacillus sp. NKC851-2.</title>
        <authorList>
            <person name="Oh Y.J."/>
        </authorList>
    </citation>
    <scope>NUCLEOTIDE SEQUENCE [LARGE SCALE GENOMIC DNA]</scope>
    <source>
        <strain evidence="18 19">NKC851-2</strain>
    </source>
</reference>
<dbReference type="Pfam" id="PF21090">
    <property type="entry name" value="P-loop_SecA"/>
    <property type="match status" value="2"/>
</dbReference>
<keyword evidence="3 12" id="KW-0813">Transport</keyword>
<dbReference type="InterPro" id="IPR020937">
    <property type="entry name" value="SecA_CS"/>
</dbReference>
<keyword evidence="7 12" id="KW-0067">ATP-binding</keyword>
<dbReference type="GO" id="GO:0008564">
    <property type="term" value="F:protein-exporting ATPase activity"/>
    <property type="evidence" value="ECO:0007669"/>
    <property type="project" value="UniProtKB-EC"/>
</dbReference>
<dbReference type="Pfam" id="PF01043">
    <property type="entry name" value="SecA_PP_bind"/>
    <property type="match status" value="1"/>
</dbReference>
<dbReference type="SUPFAM" id="SSF81886">
    <property type="entry name" value="Helical scaffold and wing domains of SecA"/>
    <property type="match status" value="1"/>
</dbReference>
<dbReference type="GO" id="GO:0017038">
    <property type="term" value="P:protein import"/>
    <property type="evidence" value="ECO:0007669"/>
    <property type="project" value="InterPro"/>
</dbReference>
<dbReference type="AlphaFoldDB" id="A0A549YFH4"/>
<evidence type="ECO:0000256" key="13">
    <source>
        <dbReference type="RuleBase" id="RU003874"/>
    </source>
</evidence>
<feature type="coiled-coil region" evidence="14">
    <location>
        <begin position="20"/>
        <end position="47"/>
    </location>
</feature>
<dbReference type="SMART" id="SM00957">
    <property type="entry name" value="SecA_DEAD"/>
    <property type="match status" value="1"/>
</dbReference>
<evidence type="ECO:0000256" key="10">
    <source>
        <dbReference type="ARBA" id="ARBA00023010"/>
    </source>
</evidence>
<comment type="catalytic activity">
    <reaction evidence="12">
        <text>ATP + H2O + cellular proteinSide 1 = ADP + phosphate + cellular proteinSide 2.</text>
        <dbReference type="EC" id="7.4.2.8"/>
    </reaction>
</comment>
<evidence type="ECO:0000256" key="14">
    <source>
        <dbReference type="SAM" id="Coils"/>
    </source>
</evidence>
<dbReference type="GO" id="GO:0031522">
    <property type="term" value="C:cell envelope Sec protein transport complex"/>
    <property type="evidence" value="ECO:0007669"/>
    <property type="project" value="TreeGrafter"/>
</dbReference>
<dbReference type="SUPFAM" id="SSF81767">
    <property type="entry name" value="Pre-protein crosslinking domain of SecA"/>
    <property type="match status" value="1"/>
</dbReference>
<dbReference type="Gene3D" id="3.40.50.300">
    <property type="entry name" value="P-loop containing nucleotide triphosphate hydrolases"/>
    <property type="match status" value="2"/>
</dbReference>
<dbReference type="InterPro" id="IPR036266">
    <property type="entry name" value="SecA_Wing/Scaffold_sf"/>
</dbReference>
<dbReference type="InterPro" id="IPR014001">
    <property type="entry name" value="Helicase_ATP-bd"/>
</dbReference>
<dbReference type="GO" id="GO:0005524">
    <property type="term" value="F:ATP binding"/>
    <property type="evidence" value="ECO:0007669"/>
    <property type="project" value="UniProtKB-UniRule"/>
</dbReference>
<dbReference type="EC" id="7.4.2.8" evidence="12"/>
<keyword evidence="19" id="KW-1185">Reference proteome</keyword>
<evidence type="ECO:0000259" key="17">
    <source>
        <dbReference type="PROSITE" id="PS51196"/>
    </source>
</evidence>
<feature type="domain" description="Helicase ATP-binding" evidence="15">
    <location>
        <begin position="88"/>
        <end position="245"/>
    </location>
</feature>
<dbReference type="InterPro" id="IPR036670">
    <property type="entry name" value="SecA_X-link_sf"/>
</dbReference>
<feature type="binding site" evidence="12">
    <location>
        <position position="86"/>
    </location>
    <ligand>
        <name>ATP</name>
        <dbReference type="ChEBI" id="CHEBI:30616"/>
    </ligand>
</feature>
<dbReference type="InterPro" id="IPR030908">
    <property type="entry name" value="SecA2_Bac_anthr"/>
</dbReference>
<dbReference type="InterPro" id="IPR011130">
    <property type="entry name" value="SecA_preprotein_X-link_dom"/>
</dbReference>
<comment type="subcellular location">
    <subcellularLocation>
        <location evidence="12">Cell membrane</location>
        <topology evidence="12">Peripheral membrane protein</topology>
        <orientation evidence="12">Cytoplasmic side</orientation>
    </subcellularLocation>
    <subcellularLocation>
        <location evidence="12">Cytoplasm</location>
    </subcellularLocation>
    <subcellularLocation>
        <location evidence="1">Membrane</location>
        <topology evidence="1">Peripheral membrane protein</topology>
    </subcellularLocation>
    <text evidence="12">Distribution is 50-50.</text>
</comment>
<dbReference type="CDD" id="cd17928">
    <property type="entry name" value="DEXDc_SecA"/>
    <property type="match status" value="1"/>
</dbReference>
<comment type="subunit">
    <text evidence="12">Monomer and homodimer. Part of the essential Sec protein translocation apparatus which comprises SecA, SecYEG and auxiliary proteins SecDF. Other proteins may also be involved.</text>
</comment>
<evidence type="ECO:0000259" key="16">
    <source>
        <dbReference type="PROSITE" id="PS51194"/>
    </source>
</evidence>
<dbReference type="GO" id="GO:0005886">
    <property type="term" value="C:plasma membrane"/>
    <property type="evidence" value="ECO:0007669"/>
    <property type="project" value="UniProtKB-SubCell"/>
</dbReference>
<keyword evidence="11 12" id="KW-0472">Membrane</keyword>
<evidence type="ECO:0000256" key="1">
    <source>
        <dbReference type="ARBA" id="ARBA00004170"/>
    </source>
</evidence>
<dbReference type="HAMAP" id="MF_01382">
    <property type="entry name" value="SecA"/>
    <property type="match status" value="1"/>
</dbReference>
<dbReference type="InterPro" id="IPR001650">
    <property type="entry name" value="Helicase_C-like"/>
</dbReference>
<dbReference type="CDD" id="cd18803">
    <property type="entry name" value="SF2_C_secA"/>
    <property type="match status" value="1"/>
</dbReference>
<keyword evidence="10 12" id="KW-0811">Translocation</keyword>
<evidence type="ECO:0000256" key="6">
    <source>
        <dbReference type="ARBA" id="ARBA00022741"/>
    </source>
</evidence>
<feature type="domain" description="SecA family profile" evidence="17">
    <location>
        <begin position="2"/>
        <end position="571"/>
    </location>
</feature>
<dbReference type="PRINTS" id="PR00906">
    <property type="entry name" value="SECA"/>
</dbReference>
<dbReference type="InterPro" id="IPR014018">
    <property type="entry name" value="SecA_motor_DEAD"/>
</dbReference>
<evidence type="ECO:0000256" key="5">
    <source>
        <dbReference type="ARBA" id="ARBA00022490"/>
    </source>
</evidence>
<gene>
    <name evidence="18" type="primary">secA2</name>
    <name evidence="12" type="synonym">secA</name>
    <name evidence="18" type="ORF">FH966_02235</name>
</gene>
<dbReference type="Pfam" id="PF07516">
    <property type="entry name" value="SecA_SW"/>
    <property type="match status" value="1"/>
</dbReference>
<evidence type="ECO:0000256" key="9">
    <source>
        <dbReference type="ARBA" id="ARBA00022967"/>
    </source>
</evidence>
<name>A0A549YFH4_9BACI</name>
<evidence type="ECO:0000313" key="18">
    <source>
        <dbReference type="EMBL" id="TRM10633.1"/>
    </source>
</evidence>